<evidence type="ECO:0000313" key="1">
    <source>
        <dbReference type="EMBL" id="AIO35641.1"/>
    </source>
</evidence>
<sequence>MNVSTVVVPIWMRKDKSRDLCFRYWLEPHGQLVARNGGLHEYRQHHVMSDSPSLWSECIGVSTRWDREWLPDGAPEVAFTTDGPVTDVNVDTRELILDDEQNVFERSFLYQEEQSGSVWHKSSDHESDDARFITFISKSPACDSLDLSSFVHEVVGKRLAGDPRLNEVRTTTFRPYAESRTLWPAPNVCHDHPESQQFHAMVIMSAKTERDVIDAVGDAGRSFGRDTERYCSALRSVRVKTYLMVKDGILTERALRGETIARICEEMHAASQSSLAVRTLFQP</sequence>
<dbReference type="Gene3D" id="3.30.70.100">
    <property type="match status" value="1"/>
</dbReference>
<dbReference type="KEGG" id="bcen:DM39_4928"/>
<evidence type="ECO:0008006" key="3">
    <source>
        <dbReference type="Google" id="ProtNLM"/>
    </source>
</evidence>
<protein>
    <recommendedName>
        <fullName evidence="3">EthD domain-containing protein</fullName>
    </recommendedName>
</protein>
<dbReference type="Proteomes" id="UP000029413">
    <property type="component" value="Chromosome 2"/>
</dbReference>
<reference evidence="1 2" key="1">
    <citation type="submission" date="2014-05" db="EMBL/GenBank/DDBJ databases">
        <authorList>
            <person name="Bishop-Lilly K.A."/>
            <person name="Broomall S.M."/>
            <person name="Chain P.S."/>
            <person name="Chertkov O."/>
            <person name="Coyne S.R."/>
            <person name="Daligault H.E."/>
            <person name="Davenport K.W."/>
            <person name="Erkkila T."/>
            <person name="Frey K.G."/>
            <person name="Gibbons H.S."/>
            <person name="Gu W."/>
            <person name="Jaissle J."/>
            <person name="Johnson S.L."/>
            <person name="Koroleva G.I."/>
            <person name="Ladner J.T."/>
            <person name="Lo C.-C."/>
            <person name="Minogue T.D."/>
            <person name="Munk C."/>
            <person name="Palacios G.F."/>
            <person name="Redden C.L."/>
            <person name="Rosenzweig C.N."/>
            <person name="Scholz M.B."/>
            <person name="Teshima H."/>
            <person name="Xu Y."/>
        </authorList>
    </citation>
    <scope>NUCLEOTIDE SEQUENCE [LARGE SCALE GENOMIC DNA]</scope>
    <source>
        <strain evidence="1 2">DDS 22E-1</strain>
    </source>
</reference>
<name>A0AAN0VPZ0_9BURK</name>
<proteinExistence type="predicted"/>
<dbReference type="EMBL" id="CP007784">
    <property type="protein sequence ID" value="AIO35641.1"/>
    <property type="molecule type" value="Genomic_DNA"/>
</dbReference>
<evidence type="ECO:0000313" key="2">
    <source>
        <dbReference type="Proteomes" id="UP000029413"/>
    </source>
</evidence>
<gene>
    <name evidence="1" type="ORF">DM39_4928</name>
</gene>
<keyword evidence="2" id="KW-1185">Reference proteome</keyword>
<dbReference type="AlphaFoldDB" id="A0AAN0VPZ0"/>
<accession>A0AAN0VPZ0</accession>
<organism evidence="1 2">
    <name type="scientific">Burkholderia cenocepacia</name>
    <dbReference type="NCBI Taxonomy" id="95486"/>
    <lineage>
        <taxon>Bacteria</taxon>
        <taxon>Pseudomonadati</taxon>
        <taxon>Pseudomonadota</taxon>
        <taxon>Betaproteobacteria</taxon>
        <taxon>Burkholderiales</taxon>
        <taxon>Burkholderiaceae</taxon>
        <taxon>Burkholderia</taxon>
        <taxon>Burkholderia cepacia complex</taxon>
    </lineage>
</organism>